<keyword evidence="2" id="KW-0813">Transport</keyword>
<dbReference type="RefSeq" id="WP_074572437.1">
    <property type="nucleotide sequence ID" value="NZ_FNJQ01000018.1"/>
</dbReference>
<dbReference type="InterPro" id="IPR011701">
    <property type="entry name" value="MFS"/>
</dbReference>
<feature type="transmembrane region" description="Helical" evidence="6">
    <location>
        <begin position="292"/>
        <end position="310"/>
    </location>
</feature>
<evidence type="ECO:0000256" key="2">
    <source>
        <dbReference type="ARBA" id="ARBA00022448"/>
    </source>
</evidence>
<feature type="transmembrane region" description="Helical" evidence="6">
    <location>
        <begin position="128"/>
        <end position="148"/>
    </location>
</feature>
<dbReference type="OrthoDB" id="102502at2"/>
<dbReference type="GO" id="GO:0005886">
    <property type="term" value="C:plasma membrane"/>
    <property type="evidence" value="ECO:0007669"/>
    <property type="project" value="UniProtKB-SubCell"/>
</dbReference>
<evidence type="ECO:0000256" key="5">
    <source>
        <dbReference type="ARBA" id="ARBA00023136"/>
    </source>
</evidence>
<organism evidence="8 9">
    <name type="scientific">Selenomonas ruminantium</name>
    <dbReference type="NCBI Taxonomy" id="971"/>
    <lineage>
        <taxon>Bacteria</taxon>
        <taxon>Bacillati</taxon>
        <taxon>Bacillota</taxon>
        <taxon>Negativicutes</taxon>
        <taxon>Selenomonadales</taxon>
        <taxon>Selenomonadaceae</taxon>
        <taxon>Selenomonas</taxon>
    </lineage>
</organism>
<feature type="transmembrane region" description="Helical" evidence="6">
    <location>
        <begin position="40"/>
        <end position="59"/>
    </location>
</feature>
<dbReference type="InterPro" id="IPR036259">
    <property type="entry name" value="MFS_trans_sf"/>
</dbReference>
<dbReference type="AlphaFoldDB" id="A0A1H0SL34"/>
<evidence type="ECO:0000313" key="9">
    <source>
        <dbReference type="Proteomes" id="UP000182412"/>
    </source>
</evidence>
<dbReference type="CDD" id="cd17321">
    <property type="entry name" value="MFS_MMR_MDR_like"/>
    <property type="match status" value="1"/>
</dbReference>
<keyword evidence="3 6" id="KW-0812">Transmembrane</keyword>
<dbReference type="Proteomes" id="UP000182412">
    <property type="component" value="Unassembled WGS sequence"/>
</dbReference>
<gene>
    <name evidence="8" type="ORF">SAMN05216366_11816</name>
</gene>
<dbReference type="Gene3D" id="1.20.1250.20">
    <property type="entry name" value="MFS general substrate transporter like domains"/>
    <property type="match status" value="1"/>
</dbReference>
<feature type="transmembrane region" description="Helical" evidence="6">
    <location>
        <begin position="71"/>
        <end position="89"/>
    </location>
</feature>
<evidence type="ECO:0000259" key="7">
    <source>
        <dbReference type="PROSITE" id="PS50850"/>
    </source>
</evidence>
<evidence type="ECO:0000256" key="1">
    <source>
        <dbReference type="ARBA" id="ARBA00004651"/>
    </source>
</evidence>
<protein>
    <submittedName>
        <fullName evidence="8">Drug resistance transporter, EmrB/QacA subfamily</fullName>
    </submittedName>
</protein>
<dbReference type="Gene3D" id="1.20.1720.10">
    <property type="entry name" value="Multidrug resistance protein D"/>
    <property type="match status" value="1"/>
</dbReference>
<evidence type="ECO:0000256" key="4">
    <source>
        <dbReference type="ARBA" id="ARBA00022989"/>
    </source>
</evidence>
<feature type="transmembrane region" description="Helical" evidence="6">
    <location>
        <begin position="386"/>
        <end position="405"/>
    </location>
</feature>
<accession>A0A1H0SL34</accession>
<dbReference type="PANTHER" id="PTHR42718:SF9">
    <property type="entry name" value="MAJOR FACILITATOR SUPERFAMILY MULTIDRUG TRANSPORTER MFSC"/>
    <property type="match status" value="1"/>
</dbReference>
<proteinExistence type="predicted"/>
<dbReference type="InterPro" id="IPR020846">
    <property type="entry name" value="MFS_dom"/>
</dbReference>
<comment type="subcellular location">
    <subcellularLocation>
        <location evidence="1">Cell membrane</location>
        <topology evidence="1">Multi-pass membrane protein</topology>
    </subcellularLocation>
</comment>
<keyword evidence="5 6" id="KW-0472">Membrane</keyword>
<feature type="transmembrane region" description="Helical" evidence="6">
    <location>
        <begin position="258"/>
        <end position="280"/>
    </location>
</feature>
<dbReference type="PROSITE" id="PS50850">
    <property type="entry name" value="MFS"/>
    <property type="match status" value="1"/>
</dbReference>
<dbReference type="PANTHER" id="PTHR42718">
    <property type="entry name" value="MAJOR FACILITATOR SUPERFAMILY MULTIDRUG TRANSPORTER MFSC"/>
    <property type="match status" value="1"/>
</dbReference>
<evidence type="ECO:0000313" key="8">
    <source>
        <dbReference type="EMBL" id="SDP41856.1"/>
    </source>
</evidence>
<keyword evidence="4 6" id="KW-1133">Transmembrane helix</keyword>
<feature type="domain" description="Major facilitator superfamily (MFS) profile" evidence="7">
    <location>
        <begin position="5"/>
        <end position="445"/>
    </location>
</feature>
<sequence length="445" mass="47982">MERRILFTIMLTSFLTPFAGSALNLALPSLGAAYGASPAQLGWVLGSFLLAAIVVLLPFGKLADRYGKRRFFIMGNGLFALTSLLAAFAPNLPLLIAARSAQGIGSAMTFATSMSILTLVIPKARRGWAMGWNVAVVYTGLTLGPVMGGFLNYYYGWQSIFLVLAVIGATAFLTARRFLQEEWYEDTSPHWDQKGAFLYGAAILLLIYGLSQLSSQPLAPYLLLAGLLLFFLFCRYELQQENPLLPITLLRGNLPFSLSCLAALLNYCGTFATSFLLSLYLQSILGLTSRSAGLILLSQPIIMALLSPLMGKLSDKYAPTKLAALGMAVISVGLMGFAFTIHHLALWLMIPMLIITGTGFALFAAPNNNAIMSAVEKKHYGLAASLLSSTRLAGQVLSVALMNLILSLNWEGLGLQENLLQNLQLALLIFALLSAAGVIPAKIRK</sequence>
<feature type="transmembrane region" description="Helical" evidence="6">
    <location>
        <begin position="425"/>
        <end position="443"/>
    </location>
</feature>
<dbReference type="PRINTS" id="PR01036">
    <property type="entry name" value="TCRTETB"/>
</dbReference>
<feature type="transmembrane region" description="Helical" evidence="6">
    <location>
        <begin position="154"/>
        <end position="175"/>
    </location>
</feature>
<feature type="transmembrane region" description="Helical" evidence="6">
    <location>
        <begin position="345"/>
        <end position="365"/>
    </location>
</feature>
<evidence type="ECO:0000256" key="6">
    <source>
        <dbReference type="SAM" id="Phobius"/>
    </source>
</evidence>
<feature type="transmembrane region" description="Helical" evidence="6">
    <location>
        <begin position="196"/>
        <end position="213"/>
    </location>
</feature>
<dbReference type="GO" id="GO:0022857">
    <property type="term" value="F:transmembrane transporter activity"/>
    <property type="evidence" value="ECO:0007669"/>
    <property type="project" value="InterPro"/>
</dbReference>
<evidence type="ECO:0000256" key="3">
    <source>
        <dbReference type="ARBA" id="ARBA00022692"/>
    </source>
</evidence>
<name>A0A1H0SL34_SELRU</name>
<dbReference type="Pfam" id="PF07690">
    <property type="entry name" value="MFS_1"/>
    <property type="match status" value="2"/>
</dbReference>
<feature type="transmembrane region" description="Helical" evidence="6">
    <location>
        <begin position="322"/>
        <end position="339"/>
    </location>
</feature>
<dbReference type="SUPFAM" id="SSF103473">
    <property type="entry name" value="MFS general substrate transporter"/>
    <property type="match status" value="1"/>
</dbReference>
<feature type="transmembrane region" description="Helical" evidence="6">
    <location>
        <begin position="219"/>
        <end position="238"/>
    </location>
</feature>
<feature type="transmembrane region" description="Helical" evidence="6">
    <location>
        <begin position="101"/>
        <end position="121"/>
    </location>
</feature>
<dbReference type="EMBL" id="FNJQ01000018">
    <property type="protein sequence ID" value="SDP41856.1"/>
    <property type="molecule type" value="Genomic_DNA"/>
</dbReference>
<reference evidence="8 9" key="1">
    <citation type="submission" date="2016-10" db="EMBL/GenBank/DDBJ databases">
        <authorList>
            <person name="de Groot N.N."/>
        </authorList>
    </citation>
    <scope>NUCLEOTIDE SEQUENCE [LARGE SCALE GENOMIC DNA]</scope>
    <source>
        <strain evidence="8 9">S137</strain>
    </source>
</reference>